<reference evidence="3" key="2">
    <citation type="submission" date="2025-08" db="UniProtKB">
        <authorList>
            <consortium name="RefSeq"/>
        </authorList>
    </citation>
    <scope>IDENTIFICATION</scope>
</reference>
<protein>
    <submittedName>
        <fullName evidence="3">Uncharacterized protein</fullName>
    </submittedName>
</protein>
<gene>
    <name evidence="3" type="primary">LOC140688761</name>
</gene>
<evidence type="ECO:0000256" key="1">
    <source>
        <dbReference type="SAM" id="MobiDB-lite"/>
    </source>
</evidence>
<evidence type="ECO:0000313" key="3">
    <source>
        <dbReference type="RefSeq" id="XP_072804759.1"/>
    </source>
</evidence>
<accession>A0ABM5C7X3</accession>
<dbReference type="RefSeq" id="XP_072804759.1">
    <property type="nucleotide sequence ID" value="XM_072948658.1"/>
</dbReference>
<dbReference type="GeneID" id="140688761"/>
<feature type="compositionally biased region" description="Low complexity" evidence="1">
    <location>
        <begin position="12"/>
        <end position="29"/>
    </location>
</feature>
<keyword evidence="2" id="KW-1185">Reference proteome</keyword>
<feature type="region of interest" description="Disordered" evidence="1">
    <location>
        <begin position="1"/>
        <end position="124"/>
    </location>
</feature>
<sequence>MAGSPLRPRLFGTSTPSSPCGRSGPGSCRRAPERPLPCHAQGQSANARQDSGRPPGPSPRPPGRGHLRASGLAVLWDAARSRPHGRRQGGRGSGEDTPMVSSPGAPQNATPRPNHDPTAPRATSSCLSTSLCTLSLDPGDARSYAGRSAPQPRAQGRAIKRASEWNYTRNIWNLYSNMQLGENTNGGEKTSCKTSCWEFRHTFCRRLLGQ</sequence>
<organism evidence="2 3">
    <name type="scientific">Vicugna pacos</name>
    <name type="common">Alpaca</name>
    <name type="synonym">Lama pacos</name>
    <dbReference type="NCBI Taxonomy" id="30538"/>
    <lineage>
        <taxon>Eukaryota</taxon>
        <taxon>Metazoa</taxon>
        <taxon>Chordata</taxon>
        <taxon>Craniata</taxon>
        <taxon>Vertebrata</taxon>
        <taxon>Euteleostomi</taxon>
        <taxon>Mammalia</taxon>
        <taxon>Eutheria</taxon>
        <taxon>Laurasiatheria</taxon>
        <taxon>Artiodactyla</taxon>
        <taxon>Tylopoda</taxon>
        <taxon>Camelidae</taxon>
        <taxon>Vicugna</taxon>
    </lineage>
</organism>
<name>A0ABM5C7X3_VICPA</name>
<proteinExistence type="predicted"/>
<reference evidence="2" key="1">
    <citation type="submission" date="2025-05" db="UniProtKB">
        <authorList>
            <consortium name="RefSeq"/>
        </authorList>
    </citation>
    <scope>NUCLEOTIDE SEQUENCE [LARGE SCALE GENOMIC DNA]</scope>
</reference>
<evidence type="ECO:0000313" key="2">
    <source>
        <dbReference type="Proteomes" id="UP001652581"/>
    </source>
</evidence>
<dbReference type="Proteomes" id="UP001652581">
    <property type="component" value="Chromosome 2"/>
</dbReference>